<accession>A0A167HAC8</accession>
<evidence type="ECO:0000313" key="2">
    <source>
        <dbReference type="EMBL" id="KZO91413.1"/>
    </source>
</evidence>
<protein>
    <submittedName>
        <fullName evidence="2">Uncharacterized protein</fullName>
    </submittedName>
</protein>
<evidence type="ECO:0000313" key="3">
    <source>
        <dbReference type="Proteomes" id="UP000076738"/>
    </source>
</evidence>
<feature type="compositionally biased region" description="Acidic residues" evidence="1">
    <location>
        <begin position="282"/>
        <end position="292"/>
    </location>
</feature>
<feature type="region of interest" description="Disordered" evidence="1">
    <location>
        <begin position="363"/>
        <end position="432"/>
    </location>
</feature>
<reference evidence="2 3" key="1">
    <citation type="journal article" date="2016" name="Mol. Biol. Evol.">
        <title>Comparative Genomics of Early-Diverging Mushroom-Forming Fungi Provides Insights into the Origins of Lignocellulose Decay Capabilities.</title>
        <authorList>
            <person name="Nagy L.G."/>
            <person name="Riley R."/>
            <person name="Tritt A."/>
            <person name="Adam C."/>
            <person name="Daum C."/>
            <person name="Floudas D."/>
            <person name="Sun H."/>
            <person name="Yadav J.S."/>
            <person name="Pangilinan J."/>
            <person name="Larsson K.H."/>
            <person name="Matsuura K."/>
            <person name="Barry K."/>
            <person name="Labutti K."/>
            <person name="Kuo R."/>
            <person name="Ohm R.A."/>
            <person name="Bhattacharya S.S."/>
            <person name="Shirouzu T."/>
            <person name="Yoshinaga Y."/>
            <person name="Martin F.M."/>
            <person name="Grigoriev I.V."/>
            <person name="Hibbett D.S."/>
        </authorList>
    </citation>
    <scope>NUCLEOTIDE SEQUENCE [LARGE SCALE GENOMIC DNA]</scope>
    <source>
        <strain evidence="2 3">TUFC12733</strain>
    </source>
</reference>
<feature type="compositionally biased region" description="Polar residues" evidence="1">
    <location>
        <begin position="234"/>
        <end position="247"/>
    </location>
</feature>
<feature type="compositionally biased region" description="Basic and acidic residues" evidence="1">
    <location>
        <begin position="1"/>
        <end position="18"/>
    </location>
</feature>
<evidence type="ECO:0000256" key="1">
    <source>
        <dbReference type="SAM" id="MobiDB-lite"/>
    </source>
</evidence>
<feature type="region of interest" description="Disordered" evidence="1">
    <location>
        <begin position="1"/>
        <end position="34"/>
    </location>
</feature>
<organism evidence="2 3">
    <name type="scientific">Calocera viscosa (strain TUFC12733)</name>
    <dbReference type="NCBI Taxonomy" id="1330018"/>
    <lineage>
        <taxon>Eukaryota</taxon>
        <taxon>Fungi</taxon>
        <taxon>Dikarya</taxon>
        <taxon>Basidiomycota</taxon>
        <taxon>Agaricomycotina</taxon>
        <taxon>Dacrymycetes</taxon>
        <taxon>Dacrymycetales</taxon>
        <taxon>Dacrymycetaceae</taxon>
        <taxon>Calocera</taxon>
    </lineage>
</organism>
<dbReference type="AlphaFoldDB" id="A0A167HAC8"/>
<proteinExistence type="predicted"/>
<feature type="compositionally biased region" description="Basic residues" evidence="1">
    <location>
        <begin position="420"/>
        <end position="429"/>
    </location>
</feature>
<gene>
    <name evidence="2" type="ORF">CALVIDRAFT_568218</name>
</gene>
<name>A0A167HAC8_CALVF</name>
<keyword evidence="3" id="KW-1185">Reference proteome</keyword>
<sequence>MTDTDTDRHEKDTTETRRVMPVGPSNREPAVEEHNARYEDSPLFGNDVSFHDPYPAFGTQPIPTQSSAISYFPSPEPFIMDWSMPKKRENQRKHTVRLMKAGENDPPHHVPTFRVPEEPIPAGTRLDMQSVGAAHEVPPQDRSSTSVAAGHDNHDQAQATSSPATRRKRPPTISNVADLPNTTRPNRTHTDDTGSEDELPAKRQHIFGPPMVPAKSLAEGVARNRQRLDGETGITRNPASAAVSSVLQMPPRSPSLRAQPHVLSDDTLVEERNPGKARGQPEEESAMDEDDVLPAKKKQLKIGQDPLQERAAHLDATKYALERDHKKVEFLERQVYLIKIDRGLRKTDIAITALRMSGTEGRKRKNITVEDEGAEHNPTPEVLATQHDPLSITSLSSEEDPPYEATGNESAEEVVDQRIPRPKKKGRKSKATEVITAQDLRHSLPTARTPLELPQALKDWCLSSLGKTFWTVMGMQRSEPIPEPTPPTRKGSILILVPISPSP</sequence>
<feature type="compositionally biased region" description="Polar residues" evidence="1">
    <location>
        <begin position="172"/>
        <end position="185"/>
    </location>
</feature>
<dbReference type="Proteomes" id="UP000076738">
    <property type="component" value="Unassembled WGS sequence"/>
</dbReference>
<feature type="region of interest" description="Disordered" evidence="1">
    <location>
        <begin position="101"/>
        <end position="293"/>
    </location>
</feature>
<dbReference type="EMBL" id="KV417323">
    <property type="protein sequence ID" value="KZO91413.1"/>
    <property type="molecule type" value="Genomic_DNA"/>
</dbReference>